<comment type="function">
    <text evidence="6">Catalyzes the conversion of acetate into acetyl-CoA (AcCoA), an essential intermediate at the junction of anabolic and catabolic pathways. AcsA undergoes a two-step reaction. In the first half reaction, AcsA combines acetate with ATP to form acetyl-adenylate (AcAMP) intermediate. In the second half reaction, it can then transfer the acetyl group from AcAMP to the sulfhydryl group of CoA, forming the product AcCoA.</text>
</comment>
<dbReference type="Gene3D" id="3.40.50.12780">
    <property type="entry name" value="N-terminal domain of ligase-like"/>
    <property type="match status" value="1"/>
</dbReference>
<dbReference type="EMBL" id="CP048620">
    <property type="protein sequence ID" value="QPJ65850.1"/>
    <property type="molecule type" value="Genomic_DNA"/>
</dbReference>
<keyword evidence="6" id="KW-0479">Metal-binding</keyword>
<dbReference type="KEGG" id="nva:G3M78_10785"/>
<dbReference type="Gene3D" id="3.30.300.30">
    <property type="match status" value="1"/>
</dbReference>
<feature type="binding site" evidence="6">
    <location>
        <position position="546"/>
    </location>
    <ligand>
        <name>Mg(2+)</name>
        <dbReference type="ChEBI" id="CHEBI:18420"/>
    </ligand>
</feature>
<feature type="domain" description="Acetyl-coenzyme A synthetase N-terminal" evidence="9">
    <location>
        <begin position="23"/>
        <end position="82"/>
    </location>
</feature>
<comment type="catalytic activity">
    <reaction evidence="6">
        <text>acetate + ATP + CoA = acetyl-CoA + AMP + diphosphate</text>
        <dbReference type="Rhea" id="RHEA:23176"/>
        <dbReference type="ChEBI" id="CHEBI:30089"/>
        <dbReference type="ChEBI" id="CHEBI:30616"/>
        <dbReference type="ChEBI" id="CHEBI:33019"/>
        <dbReference type="ChEBI" id="CHEBI:57287"/>
        <dbReference type="ChEBI" id="CHEBI:57288"/>
        <dbReference type="ChEBI" id="CHEBI:456215"/>
        <dbReference type="EC" id="6.2.1.1"/>
    </reaction>
</comment>
<evidence type="ECO:0000256" key="6">
    <source>
        <dbReference type="HAMAP-Rule" id="MF_01123"/>
    </source>
</evidence>
<dbReference type="InterPro" id="IPR025110">
    <property type="entry name" value="AMP-bd_C"/>
</dbReference>
<dbReference type="FunFam" id="3.30.300.30:FF:000004">
    <property type="entry name" value="Acetyl-coenzyme A synthetase"/>
    <property type="match status" value="1"/>
</dbReference>
<evidence type="ECO:0000256" key="3">
    <source>
        <dbReference type="ARBA" id="ARBA00022741"/>
    </source>
</evidence>
<dbReference type="InterPro" id="IPR000873">
    <property type="entry name" value="AMP-dep_synth/lig_dom"/>
</dbReference>
<accession>A0A7T0G3X8</accession>
<feature type="binding site" evidence="6">
    <location>
        <position position="530"/>
    </location>
    <ligand>
        <name>CoA</name>
        <dbReference type="ChEBI" id="CHEBI:57287"/>
    </ligand>
</feature>
<feature type="binding site" evidence="6">
    <location>
        <position position="316"/>
    </location>
    <ligand>
        <name>CoA</name>
        <dbReference type="ChEBI" id="CHEBI:57287"/>
    </ligand>
</feature>
<evidence type="ECO:0000256" key="1">
    <source>
        <dbReference type="ARBA" id="ARBA00006432"/>
    </source>
</evidence>
<dbReference type="Pfam" id="PF16177">
    <property type="entry name" value="ACAS_N"/>
    <property type="match status" value="1"/>
</dbReference>
<dbReference type="PROSITE" id="PS00455">
    <property type="entry name" value="AMP_BINDING"/>
    <property type="match status" value="1"/>
</dbReference>
<feature type="binding site" evidence="6">
    <location>
        <begin position="416"/>
        <end position="421"/>
    </location>
    <ligand>
        <name>ATP</name>
        <dbReference type="ChEBI" id="CHEBI:30616"/>
    </ligand>
</feature>
<organism evidence="10 11">
    <name type="scientific">Candidatus Nitrohelix vancouverensis</name>
    <dbReference type="NCBI Taxonomy" id="2705534"/>
    <lineage>
        <taxon>Bacteria</taxon>
        <taxon>Pseudomonadati</taxon>
        <taxon>Nitrospinota/Tectimicrobiota group</taxon>
        <taxon>Nitrospinota</taxon>
        <taxon>Nitrospinia</taxon>
        <taxon>Nitrospinales</taxon>
        <taxon>Nitrospinaceae</taxon>
        <taxon>Candidatus Nitrohelix</taxon>
    </lineage>
</organism>
<dbReference type="AlphaFoldDB" id="A0A7T0G3X8"/>
<dbReference type="GO" id="GO:0003987">
    <property type="term" value="F:acetate-CoA ligase activity"/>
    <property type="evidence" value="ECO:0007669"/>
    <property type="project" value="UniProtKB-UniRule"/>
</dbReference>
<keyword evidence="2 6" id="KW-0436">Ligase</keyword>
<dbReference type="InterPro" id="IPR011904">
    <property type="entry name" value="Ac_CoA_lig"/>
</dbReference>
<dbReference type="Pfam" id="PF13193">
    <property type="entry name" value="AMP-binding_C"/>
    <property type="match status" value="1"/>
</dbReference>
<dbReference type="InterPro" id="IPR032387">
    <property type="entry name" value="ACAS_N"/>
</dbReference>
<dbReference type="Proteomes" id="UP000594464">
    <property type="component" value="Chromosome"/>
</dbReference>
<protein>
    <recommendedName>
        <fullName evidence="6">Acetyl-coenzyme A synthetase</fullName>
        <shortName evidence="6">AcCoA synthetase</shortName>
        <shortName evidence="6">Acs</shortName>
        <ecNumber evidence="6">6.2.1.1</ecNumber>
    </recommendedName>
    <alternativeName>
        <fullName evidence="6">Acetate--CoA ligase</fullName>
    </alternativeName>
    <alternativeName>
        <fullName evidence="6">Acyl-activating enzyme</fullName>
    </alternativeName>
</protein>
<evidence type="ECO:0000313" key="11">
    <source>
        <dbReference type="Proteomes" id="UP000594464"/>
    </source>
</evidence>
<proteinExistence type="inferred from homology"/>
<evidence type="ECO:0000259" key="7">
    <source>
        <dbReference type="Pfam" id="PF00501"/>
    </source>
</evidence>
<dbReference type="InterPro" id="IPR045851">
    <property type="entry name" value="AMP-bd_C_sf"/>
</dbReference>
<comment type="PTM">
    <text evidence="6">Acetylated. Deacetylation by the SIR2-homolog deacetylase activates the enzyme.</text>
</comment>
<feature type="binding site" evidence="6">
    <location>
        <begin position="392"/>
        <end position="394"/>
    </location>
    <ligand>
        <name>ATP</name>
        <dbReference type="ChEBI" id="CHEBI:30616"/>
    </ligand>
</feature>
<evidence type="ECO:0000256" key="2">
    <source>
        <dbReference type="ARBA" id="ARBA00022598"/>
    </source>
</evidence>
<keyword evidence="4 6" id="KW-0067">ATP-binding</keyword>
<sequence>MTELYNPPASVAEGAWVKNMQEYQDMYQRSVEDPEGFWAEQAEQFAWFEKWSEVRNYNYNVNDGAIHIEWFKGGKTNICFNCLDRHLETRGDQTAILWEGNEPGEDRKFTYKELHEQVCKFSNVLKRHGVKKGDRVSIYMPMIPELAIAMLACARIGAVHSIVFGGFSATALADRIVDSTCETLITSDGSFRGAKPVPIKTNADKAMELAEAQGVRVKSCIVAKRVGDKIPSPMQEGRDVWWDDVMATASADCPAEPMDAEDILFILYTSGSTGKPKGVQHNVGGYMVFTAMTFKYIFDYHDGDIWWCTADIGWVTGHSYIIYGPLATGATSIMFEGVPTYPDAGRFWSVVDKYKVTQFYTAPTAIRALMSHGEEIPGKYDLSSLKVLGSVGEPINPEAWRWYHRAIGRGRCPVVDTWWQTETGGIMITPLPGCTPAKPGSATLPFFGVKPTVIESETGKVLEGNGVNGVLALSEPWPGQMRTVYGDHARFEETYFKMYPGYYFTGDGCTRDADGYYWITGRVDDVINVSGHRMGTAEVESALVLHPSVAEAAVVGFPHDIKGQGIYAYLTLMDGVEESDALKKDLVQFVRKEIGPIAAPDILHFTPSLPKTRSGKIMRRILRKIAANEADQLGDVSTLADPAVVEALKANHQILTK</sequence>
<keyword evidence="5 6" id="KW-0007">Acetylation</keyword>
<dbReference type="GO" id="GO:0005524">
    <property type="term" value="F:ATP binding"/>
    <property type="evidence" value="ECO:0007669"/>
    <property type="project" value="UniProtKB-KW"/>
</dbReference>
<dbReference type="FunFam" id="3.40.50.12780:FF:000001">
    <property type="entry name" value="Acetyl-coenzyme A synthetase"/>
    <property type="match status" value="1"/>
</dbReference>
<dbReference type="PANTHER" id="PTHR24095:SF14">
    <property type="entry name" value="ACETYL-COENZYME A SYNTHETASE 1"/>
    <property type="match status" value="1"/>
</dbReference>
<evidence type="ECO:0000256" key="5">
    <source>
        <dbReference type="ARBA" id="ARBA00022990"/>
    </source>
</evidence>
<dbReference type="GO" id="GO:0016208">
    <property type="term" value="F:AMP binding"/>
    <property type="evidence" value="ECO:0007669"/>
    <property type="project" value="InterPro"/>
</dbReference>
<dbReference type="Pfam" id="PF00501">
    <property type="entry name" value="AMP-binding"/>
    <property type="match status" value="1"/>
</dbReference>
<evidence type="ECO:0000259" key="9">
    <source>
        <dbReference type="Pfam" id="PF16177"/>
    </source>
</evidence>
<evidence type="ECO:0000259" key="8">
    <source>
        <dbReference type="Pfam" id="PF13193"/>
    </source>
</evidence>
<comment type="caution">
    <text evidence="6">Lacks conserved residue(s) required for the propagation of feature annotation.</text>
</comment>
<dbReference type="InterPro" id="IPR020845">
    <property type="entry name" value="AMP-binding_CS"/>
</dbReference>
<dbReference type="EC" id="6.2.1.1" evidence="6"/>
<dbReference type="InterPro" id="IPR042099">
    <property type="entry name" value="ANL_N_sf"/>
</dbReference>
<evidence type="ECO:0000313" key="10">
    <source>
        <dbReference type="EMBL" id="QPJ65850.1"/>
    </source>
</evidence>
<dbReference type="GO" id="GO:0019427">
    <property type="term" value="P:acetyl-CoA biosynthetic process from acetate"/>
    <property type="evidence" value="ECO:0007669"/>
    <property type="project" value="UniProtKB-UniRule"/>
</dbReference>
<feature type="binding site" evidence="6">
    <location>
        <position position="522"/>
    </location>
    <ligand>
        <name>ATP</name>
        <dbReference type="ChEBI" id="CHEBI:30616"/>
    </ligand>
</feature>
<feature type="binding site" evidence="6">
    <location>
        <position position="533"/>
    </location>
    <ligand>
        <name>ATP</name>
        <dbReference type="ChEBI" id="CHEBI:30616"/>
    </ligand>
</feature>
<gene>
    <name evidence="10" type="primary">acs</name>
    <name evidence="6" type="synonym">acsA</name>
    <name evidence="10" type="ORF">G3M78_10785</name>
</gene>
<dbReference type="NCBIfam" id="NF001208">
    <property type="entry name" value="PRK00174.1"/>
    <property type="match status" value="1"/>
</dbReference>
<feature type="binding site" evidence="6">
    <location>
        <position position="549"/>
    </location>
    <ligand>
        <name>Mg(2+)</name>
        <dbReference type="ChEBI" id="CHEBI:18420"/>
    </ligand>
</feature>
<feature type="domain" description="AMP-binding enzyme C-terminal" evidence="8">
    <location>
        <begin position="538"/>
        <end position="616"/>
    </location>
</feature>
<dbReference type="CDD" id="cd05966">
    <property type="entry name" value="ACS"/>
    <property type="match status" value="1"/>
</dbReference>
<feature type="modified residue" description="N6-acetyllysine" evidence="6">
    <location>
        <position position="616"/>
    </location>
</feature>
<keyword evidence="3 6" id="KW-0547">Nucleotide-binding</keyword>
<reference evidence="11" key="1">
    <citation type="submission" date="2020-02" db="EMBL/GenBank/DDBJ databases">
        <title>Genomic and physiological characterization of two novel Nitrospinaceae genera.</title>
        <authorList>
            <person name="Mueller A.J."/>
            <person name="Jung M.-Y."/>
            <person name="Strachan C.R."/>
            <person name="Herbold C.W."/>
            <person name="Kirkegaard R.H."/>
            <person name="Daims H."/>
        </authorList>
    </citation>
    <scope>NUCLEOTIDE SEQUENCE [LARGE SCALE GENOMIC DNA]</scope>
</reference>
<evidence type="ECO:0000256" key="4">
    <source>
        <dbReference type="ARBA" id="ARBA00022840"/>
    </source>
</evidence>
<comment type="cofactor">
    <cofactor evidence="6">
        <name>Mg(2+)</name>
        <dbReference type="ChEBI" id="CHEBI:18420"/>
    </cofactor>
</comment>
<keyword evidence="6" id="KW-0460">Magnesium</keyword>
<dbReference type="PANTHER" id="PTHR24095">
    <property type="entry name" value="ACETYL-COENZYME A SYNTHETASE"/>
    <property type="match status" value="1"/>
</dbReference>
<feature type="domain" description="AMP-dependent synthetase/ligase" evidence="7">
    <location>
        <begin position="84"/>
        <end position="477"/>
    </location>
</feature>
<dbReference type="GO" id="GO:0046872">
    <property type="term" value="F:metal ion binding"/>
    <property type="evidence" value="ECO:0007669"/>
    <property type="project" value="UniProtKB-KW"/>
</dbReference>
<feature type="binding site" evidence="6">
    <location>
        <position position="591"/>
    </location>
    <ligand>
        <name>CoA</name>
        <dbReference type="ChEBI" id="CHEBI:57287"/>
    </ligand>
</feature>
<feature type="binding site" evidence="6">
    <location>
        <position position="544"/>
    </location>
    <ligand>
        <name>Mg(2+)</name>
        <dbReference type="ChEBI" id="CHEBI:18420"/>
    </ligand>
</feature>
<dbReference type="NCBIfam" id="TIGR02188">
    <property type="entry name" value="Ac_CoA_lig_AcsA"/>
    <property type="match status" value="1"/>
</dbReference>
<comment type="similarity">
    <text evidence="1 6">Belongs to the ATP-dependent AMP-binding enzyme family.</text>
</comment>
<feature type="binding site" evidence="6">
    <location>
        <position position="507"/>
    </location>
    <ligand>
        <name>ATP</name>
        <dbReference type="ChEBI" id="CHEBI:30616"/>
    </ligand>
</feature>
<dbReference type="SUPFAM" id="SSF56801">
    <property type="entry name" value="Acetyl-CoA synthetase-like"/>
    <property type="match status" value="1"/>
</dbReference>
<dbReference type="HAMAP" id="MF_01123">
    <property type="entry name" value="Ac_CoA_synth"/>
    <property type="match status" value="1"/>
</dbReference>
<name>A0A7T0G3X8_9BACT</name>